<dbReference type="AlphaFoldDB" id="A0AAJ2KU33"/>
<comment type="caution">
    <text evidence="1">The sequence shown here is derived from an EMBL/GenBank/DDBJ whole genome shotgun (WGS) entry which is preliminary data.</text>
</comment>
<dbReference type="Proteomes" id="UP001285636">
    <property type="component" value="Unassembled WGS sequence"/>
</dbReference>
<sequence length="64" mass="7341">MTKEEAQSILEQLRNKELESYTVTKEDFLDFRSVLVAQDDVKSFRGNAQHGGAAIYTYEPGWTK</sequence>
<reference evidence="1" key="1">
    <citation type="submission" date="2023-10" db="EMBL/GenBank/DDBJ databases">
        <title>Screening of Alkalihalophilus pseudofirmusBZ-TG-HK211 and Its Alleviation of Salt Stress on Rapeseed Growth.</title>
        <authorList>
            <person name="Zhao B."/>
            <person name="Guo T."/>
        </authorList>
    </citation>
    <scope>NUCLEOTIDE SEQUENCE</scope>
    <source>
        <strain evidence="1">BZ-TG-HK211</strain>
    </source>
</reference>
<dbReference type="EMBL" id="JAWJAY010000001">
    <property type="protein sequence ID" value="MDV2885161.1"/>
    <property type="molecule type" value="Genomic_DNA"/>
</dbReference>
<evidence type="ECO:0000313" key="2">
    <source>
        <dbReference type="Proteomes" id="UP001285636"/>
    </source>
</evidence>
<evidence type="ECO:0000313" key="1">
    <source>
        <dbReference type="EMBL" id="MDV2885161.1"/>
    </source>
</evidence>
<dbReference type="RefSeq" id="WP_012959276.1">
    <property type="nucleotide sequence ID" value="NZ_CP117835.1"/>
</dbReference>
<accession>A0AAJ2KU33</accession>
<name>A0AAJ2KU33_ALKPS</name>
<organism evidence="1 2">
    <name type="scientific">Alkalihalophilus pseudofirmus</name>
    <name type="common">Bacillus pseudofirmus</name>
    <dbReference type="NCBI Taxonomy" id="79885"/>
    <lineage>
        <taxon>Bacteria</taxon>
        <taxon>Bacillati</taxon>
        <taxon>Bacillota</taxon>
        <taxon>Bacilli</taxon>
        <taxon>Bacillales</taxon>
        <taxon>Bacillaceae</taxon>
        <taxon>Alkalihalophilus</taxon>
    </lineage>
</organism>
<gene>
    <name evidence="1" type="ORF">RYX45_08205</name>
</gene>
<proteinExistence type="predicted"/>
<evidence type="ECO:0008006" key="3">
    <source>
        <dbReference type="Google" id="ProtNLM"/>
    </source>
</evidence>
<protein>
    <recommendedName>
        <fullName evidence="3">Abortive phage infection protein</fullName>
    </recommendedName>
</protein>